<evidence type="ECO:0000256" key="6">
    <source>
        <dbReference type="ARBA" id="ARBA00023145"/>
    </source>
</evidence>
<evidence type="ECO:0000256" key="11">
    <source>
        <dbReference type="SAM" id="Phobius"/>
    </source>
</evidence>
<dbReference type="Pfam" id="PF02666">
    <property type="entry name" value="PS_Dcarbxylase"/>
    <property type="match status" value="1"/>
</dbReference>
<evidence type="ECO:0000256" key="7">
    <source>
        <dbReference type="ARBA" id="ARBA00023209"/>
    </source>
</evidence>
<dbReference type="PANTHER" id="PTHR35809:SF1">
    <property type="entry name" value="ARCHAETIDYLSERINE DECARBOXYLASE PROENZYME-RELATED"/>
    <property type="match status" value="1"/>
</dbReference>
<dbReference type="HAMAP" id="MF_00664">
    <property type="entry name" value="PS_decarb_PSD_A"/>
    <property type="match status" value="1"/>
</dbReference>
<organism evidence="12">
    <name type="scientific">hydrocarbon metagenome</name>
    <dbReference type="NCBI Taxonomy" id="938273"/>
    <lineage>
        <taxon>unclassified sequences</taxon>
        <taxon>metagenomes</taxon>
        <taxon>ecological metagenomes</taxon>
    </lineage>
</organism>
<reference evidence="12" key="1">
    <citation type="journal article" date="2015" name="Proc. Natl. Acad. Sci. U.S.A.">
        <title>Networks of energetic and metabolic interactions define dynamics in microbial communities.</title>
        <authorList>
            <person name="Embree M."/>
            <person name="Liu J.K."/>
            <person name="Al-Bassam M.M."/>
            <person name="Zengler K."/>
        </authorList>
    </citation>
    <scope>NUCLEOTIDE SEQUENCE</scope>
</reference>
<name>A0A0W8FUL1_9ZZZZ</name>
<keyword evidence="6" id="KW-0865">Zymogen</keyword>
<feature type="transmembrane region" description="Helical" evidence="11">
    <location>
        <begin position="25"/>
        <end position="43"/>
    </location>
</feature>
<dbReference type="AlphaFoldDB" id="A0A0W8FUL1"/>
<dbReference type="GO" id="GO:0004609">
    <property type="term" value="F:phosphatidylserine decarboxylase activity"/>
    <property type="evidence" value="ECO:0007669"/>
    <property type="project" value="UniProtKB-EC"/>
</dbReference>
<keyword evidence="4" id="KW-0443">Lipid metabolism</keyword>
<keyword evidence="11" id="KW-1133">Transmembrane helix</keyword>
<feature type="transmembrane region" description="Helical" evidence="11">
    <location>
        <begin position="49"/>
        <end position="67"/>
    </location>
</feature>
<keyword evidence="8 12" id="KW-0456">Lyase</keyword>
<evidence type="ECO:0000256" key="5">
    <source>
        <dbReference type="ARBA" id="ARBA00023136"/>
    </source>
</evidence>
<keyword evidence="1" id="KW-1003">Cell membrane</keyword>
<sequence>MLLRHHVKYNQLIRKDKYFMKHDSIIARGGYPFIILSLVTTVFIAFFGIGWLTILFTFITFFITWFFRNPERYFQEEEKVLISPADGRIIKIEDVEVNGTISGKFKKISIFMNIFNVHVNRAPYAGEIEAINYHEGKFFSANLDKASLDNERNEIMIRTEDGRSLWMVQIAGLIARRIICWVNVGNIVKKGERIGLIRFGSRVDVYLPLDSRISVKLRDKVKAGETVLGYLS</sequence>
<evidence type="ECO:0000256" key="4">
    <source>
        <dbReference type="ARBA" id="ARBA00023098"/>
    </source>
</evidence>
<evidence type="ECO:0000256" key="1">
    <source>
        <dbReference type="ARBA" id="ARBA00022475"/>
    </source>
</evidence>
<dbReference type="EMBL" id="LNQE01000849">
    <property type="protein sequence ID" value="KUG24398.1"/>
    <property type="molecule type" value="Genomic_DNA"/>
</dbReference>
<dbReference type="InterPro" id="IPR033175">
    <property type="entry name" value="PSD-A"/>
</dbReference>
<evidence type="ECO:0000313" key="12">
    <source>
        <dbReference type="EMBL" id="KUG24398.1"/>
    </source>
</evidence>
<comment type="caution">
    <text evidence="12">The sequence shown here is derived from an EMBL/GenBank/DDBJ whole genome shotgun (WGS) entry which is preliminary data.</text>
</comment>
<keyword evidence="9" id="KW-1208">Phospholipid metabolism</keyword>
<protein>
    <submittedName>
        <fullName evidence="12">Phosphatidylserine decarboxylase</fullName>
        <ecNumber evidence="12">4.1.1.65</ecNumber>
    </submittedName>
</protein>
<dbReference type="NCBIfam" id="NF003685">
    <property type="entry name" value="PRK05305.2-5"/>
    <property type="match status" value="1"/>
</dbReference>
<accession>A0A0W8FUL1</accession>
<dbReference type="GO" id="GO:0008654">
    <property type="term" value="P:phospholipid biosynthetic process"/>
    <property type="evidence" value="ECO:0007669"/>
    <property type="project" value="UniProtKB-KW"/>
</dbReference>
<keyword evidence="7" id="KW-0594">Phospholipid biosynthesis</keyword>
<dbReference type="EC" id="4.1.1.65" evidence="12"/>
<evidence type="ECO:0000256" key="2">
    <source>
        <dbReference type="ARBA" id="ARBA00022516"/>
    </source>
</evidence>
<evidence type="ECO:0000256" key="10">
    <source>
        <dbReference type="ARBA" id="ARBA00023317"/>
    </source>
</evidence>
<evidence type="ECO:0000256" key="8">
    <source>
        <dbReference type="ARBA" id="ARBA00023239"/>
    </source>
</evidence>
<evidence type="ECO:0000256" key="3">
    <source>
        <dbReference type="ARBA" id="ARBA00022793"/>
    </source>
</evidence>
<evidence type="ECO:0000256" key="9">
    <source>
        <dbReference type="ARBA" id="ARBA00023264"/>
    </source>
</evidence>
<dbReference type="PANTHER" id="PTHR35809">
    <property type="entry name" value="ARCHAETIDYLSERINE DECARBOXYLASE PROENZYME-RELATED"/>
    <property type="match status" value="1"/>
</dbReference>
<keyword evidence="3" id="KW-0210">Decarboxylase</keyword>
<gene>
    <name evidence="12" type="ORF">ASZ90_005775</name>
</gene>
<dbReference type="InterPro" id="IPR003817">
    <property type="entry name" value="PS_Dcarbxylase"/>
</dbReference>
<proteinExistence type="inferred from homology"/>
<dbReference type="NCBIfam" id="NF003678">
    <property type="entry name" value="PRK05305.1-2"/>
    <property type="match status" value="1"/>
</dbReference>
<keyword evidence="10" id="KW-0670">Pyruvate</keyword>
<keyword evidence="11" id="KW-0812">Transmembrane</keyword>
<keyword evidence="2" id="KW-0444">Lipid biosynthesis</keyword>
<keyword evidence="5 11" id="KW-0472">Membrane</keyword>